<comment type="caution">
    <text evidence="9">The sequence shown here is derived from an EMBL/GenBank/DDBJ whole genome shotgun (WGS) entry which is preliminary data.</text>
</comment>
<dbReference type="InterPro" id="IPR003439">
    <property type="entry name" value="ABC_transporter-like_ATP-bd"/>
</dbReference>
<name>A0A8X8KMK3_9RHOB</name>
<keyword evidence="7" id="KW-0472">Membrane</keyword>
<dbReference type="InterPro" id="IPR008995">
    <property type="entry name" value="Mo/tungstate-bd_C_term_dom"/>
</dbReference>
<evidence type="ECO:0000313" key="9">
    <source>
        <dbReference type="EMBL" id="NUB46474.1"/>
    </source>
</evidence>
<evidence type="ECO:0000256" key="4">
    <source>
        <dbReference type="ARBA" id="ARBA00022741"/>
    </source>
</evidence>
<dbReference type="InterPro" id="IPR003593">
    <property type="entry name" value="AAA+_ATPase"/>
</dbReference>
<evidence type="ECO:0000256" key="5">
    <source>
        <dbReference type="ARBA" id="ARBA00022840"/>
    </source>
</evidence>
<dbReference type="PROSITE" id="PS50893">
    <property type="entry name" value="ABC_TRANSPORTER_2"/>
    <property type="match status" value="1"/>
</dbReference>
<dbReference type="InterPro" id="IPR027417">
    <property type="entry name" value="P-loop_NTPase"/>
</dbReference>
<dbReference type="EMBL" id="WHUT02000015">
    <property type="protein sequence ID" value="NUB46474.1"/>
    <property type="molecule type" value="Genomic_DNA"/>
</dbReference>
<keyword evidence="6" id="KW-1278">Translocase</keyword>
<dbReference type="GO" id="GO:0015697">
    <property type="term" value="P:quaternary ammonium group transport"/>
    <property type="evidence" value="ECO:0007669"/>
    <property type="project" value="UniProtKB-ARBA"/>
</dbReference>
<dbReference type="SUPFAM" id="SSF52540">
    <property type="entry name" value="P-loop containing nucleoside triphosphate hydrolases"/>
    <property type="match status" value="1"/>
</dbReference>
<keyword evidence="10" id="KW-1185">Reference proteome</keyword>
<proteinExistence type="inferred from homology"/>
<protein>
    <submittedName>
        <fullName evidence="9">ABC transporter ATP-binding protein</fullName>
    </submittedName>
</protein>
<evidence type="ECO:0000313" key="10">
    <source>
        <dbReference type="Proteomes" id="UP000484076"/>
    </source>
</evidence>
<keyword evidence="2" id="KW-0813">Transport</keyword>
<keyword evidence="3" id="KW-1003">Cell membrane</keyword>
<keyword evidence="4" id="KW-0547">Nucleotide-binding</keyword>
<dbReference type="Pfam" id="PF00005">
    <property type="entry name" value="ABC_tran"/>
    <property type="match status" value="1"/>
</dbReference>
<dbReference type="RefSeq" id="WP_152828562.1">
    <property type="nucleotide sequence ID" value="NZ_WHUT02000015.1"/>
</dbReference>
<sequence>MMVDKANLYKATARSSGDNDERALLVVRDLRKYFGDPDRGSPVIAIDSVNFEVKRGDFLTLLGPSGCGKSTTLQCIAGLQHPSSGQIDMDGEIVFSDQQGITVPANKRKLGMVFQSYAIWPHMTVFDNVAFPLVHGSARVPSAEVKRRVMEALELVELDHLALRYSPHLSGGQQQRVALARALVHQPKLLLLDEPLSNLDVQLRDTMRVEIRQLVKQLGITTVFVTHDQAEAMSMSDEIVLMQSGRIMQKGTPRQIFLCPKSRFAADFMGRSNLIPAALNHDGTIADTPFGQLRCNPDHKLAPNSRALLVIRPQAIVVPDPEVDAVSPNTLLGEIRTLSFLGETVEIDLGINGHCLKVMADPYLSLSAGQVIRVVLPPERCLVVPDPDASDRTQAAVGLIGNGATASRNGAAVRETR</sequence>
<evidence type="ECO:0000256" key="2">
    <source>
        <dbReference type="ARBA" id="ARBA00022448"/>
    </source>
</evidence>
<dbReference type="PANTHER" id="PTHR43875">
    <property type="entry name" value="MALTODEXTRIN IMPORT ATP-BINDING PROTEIN MSMX"/>
    <property type="match status" value="1"/>
</dbReference>
<evidence type="ECO:0000256" key="6">
    <source>
        <dbReference type="ARBA" id="ARBA00022967"/>
    </source>
</evidence>
<dbReference type="InterPro" id="IPR017871">
    <property type="entry name" value="ABC_transporter-like_CS"/>
</dbReference>
<evidence type="ECO:0000256" key="3">
    <source>
        <dbReference type="ARBA" id="ARBA00022475"/>
    </source>
</evidence>
<evidence type="ECO:0000256" key="7">
    <source>
        <dbReference type="ARBA" id="ARBA00023136"/>
    </source>
</evidence>
<evidence type="ECO:0000259" key="8">
    <source>
        <dbReference type="PROSITE" id="PS50893"/>
    </source>
</evidence>
<dbReference type="SUPFAM" id="SSF50331">
    <property type="entry name" value="MOP-like"/>
    <property type="match status" value="1"/>
</dbReference>
<accession>A0A8X8KMK3</accession>
<dbReference type="FunFam" id="3.40.50.300:FF:000425">
    <property type="entry name" value="Probable ABC transporter, ATP-binding subunit"/>
    <property type="match status" value="1"/>
</dbReference>
<dbReference type="Gene3D" id="3.40.50.300">
    <property type="entry name" value="P-loop containing nucleotide triphosphate hydrolases"/>
    <property type="match status" value="1"/>
</dbReference>
<reference evidence="9" key="1">
    <citation type="submission" date="2020-05" db="EMBL/GenBank/DDBJ databases">
        <title>Fertoebacter nigrum gen. nov., sp. nov., a new member of the family Rhodobacteraceae.</title>
        <authorList>
            <person name="Szuroczki S."/>
            <person name="Abbaszade G."/>
            <person name="Buni D."/>
            <person name="Schumann P."/>
            <person name="Toth E."/>
        </authorList>
    </citation>
    <scope>NUCLEOTIDE SEQUENCE</scope>
    <source>
        <strain evidence="9">RG-N-1a</strain>
    </source>
</reference>
<dbReference type="GO" id="GO:0005524">
    <property type="term" value="F:ATP binding"/>
    <property type="evidence" value="ECO:0007669"/>
    <property type="project" value="UniProtKB-KW"/>
</dbReference>
<dbReference type="GO" id="GO:0055052">
    <property type="term" value="C:ATP-binding cassette (ABC) transporter complex, substrate-binding subunit-containing"/>
    <property type="evidence" value="ECO:0007669"/>
    <property type="project" value="TreeGrafter"/>
</dbReference>
<feature type="domain" description="ABC transporter" evidence="8">
    <location>
        <begin position="25"/>
        <end position="269"/>
    </location>
</feature>
<dbReference type="AlphaFoldDB" id="A0A8X8KMK3"/>
<organism evidence="9 10">
    <name type="scientific">Fertoeibacter niger</name>
    <dbReference type="NCBI Taxonomy" id="2656921"/>
    <lineage>
        <taxon>Bacteria</taxon>
        <taxon>Pseudomonadati</taxon>
        <taxon>Pseudomonadota</taxon>
        <taxon>Alphaproteobacteria</taxon>
        <taxon>Rhodobacterales</taxon>
        <taxon>Paracoccaceae</taxon>
        <taxon>Fertoeibacter</taxon>
    </lineage>
</organism>
<gene>
    <name evidence="9" type="ORF">GEU84_018940</name>
</gene>
<keyword evidence="5 9" id="KW-0067">ATP-binding</keyword>
<dbReference type="PROSITE" id="PS00211">
    <property type="entry name" value="ABC_TRANSPORTER_1"/>
    <property type="match status" value="1"/>
</dbReference>
<dbReference type="SMART" id="SM00382">
    <property type="entry name" value="AAA"/>
    <property type="match status" value="1"/>
</dbReference>
<dbReference type="InterPro" id="IPR047641">
    <property type="entry name" value="ABC_transpr_MalK/UgpC-like"/>
</dbReference>
<comment type="similarity">
    <text evidence="1">Belongs to the ABC transporter superfamily.</text>
</comment>
<evidence type="ECO:0000256" key="1">
    <source>
        <dbReference type="ARBA" id="ARBA00005417"/>
    </source>
</evidence>
<dbReference type="Proteomes" id="UP000484076">
    <property type="component" value="Unassembled WGS sequence"/>
</dbReference>
<dbReference type="PANTHER" id="PTHR43875:SF15">
    <property type="entry name" value="TREHALOSE IMPORT ATP-BINDING PROTEIN SUGC"/>
    <property type="match status" value="1"/>
</dbReference>
<dbReference type="GO" id="GO:0016887">
    <property type="term" value="F:ATP hydrolysis activity"/>
    <property type="evidence" value="ECO:0007669"/>
    <property type="project" value="InterPro"/>
</dbReference>